<keyword evidence="7" id="KW-1185">Reference proteome</keyword>
<evidence type="ECO:0000256" key="4">
    <source>
        <dbReference type="ARBA" id="ARBA00023172"/>
    </source>
</evidence>
<dbReference type="GO" id="GO:0006310">
    <property type="term" value="P:DNA recombination"/>
    <property type="evidence" value="ECO:0007669"/>
    <property type="project" value="UniProtKB-KW"/>
</dbReference>
<organism evidence="6 7">
    <name type="scientific">Laribacter hongkongensis (strain HLHK9)</name>
    <dbReference type="NCBI Taxonomy" id="557598"/>
    <lineage>
        <taxon>Bacteria</taxon>
        <taxon>Pseudomonadati</taxon>
        <taxon>Pseudomonadota</taxon>
        <taxon>Betaproteobacteria</taxon>
        <taxon>Neisseriales</taxon>
        <taxon>Aquaspirillaceae</taxon>
        <taxon>Laribacter</taxon>
    </lineage>
</organism>
<comment type="similarity">
    <text evidence="1">Belongs to the 'phage' integrase family.</text>
</comment>
<dbReference type="PANTHER" id="PTHR30629:SF9">
    <property type="entry name" value="PROTEIN INTB-RELATED"/>
    <property type="match status" value="1"/>
</dbReference>
<evidence type="ECO:0000313" key="7">
    <source>
        <dbReference type="Proteomes" id="UP000002010"/>
    </source>
</evidence>
<dbReference type="Pfam" id="PF22022">
    <property type="entry name" value="Phage_int_M"/>
    <property type="match status" value="1"/>
</dbReference>
<protein>
    <submittedName>
        <fullName evidence="6">CP4 integrase protein</fullName>
    </submittedName>
</protein>
<sequence length="452" mass="51365">MRFQPPLTQLAIKNLKPQDKPYKKSDGGGLYLLINPNGSKYWRMNYRINGKQKTLAIGVYCQFALVDDKGKARAEQVIMSLADARLHCDAARAMLAKGIDPFETKQEAKKAANGLSPGSFAYVAREWHAKMANKWVPSHAANVLGRLERYIFPDIGHMPFAEIRTKHMLMALRKVEAKNILDVTSRLRQYLKQIGRYAVQTGRIDFNPGNDLDGALQTRRTVHRPALSLNRLPELLERIDAAKLRPLTRAAISLTLLTFVRSSELRFARWEEIDFDRAVWLIPGEREALPGVKFSSRGAKMRTPHLVPLCQQALALFREVHAITGRFELVFAGDHDPYKPMSESTVNIALKRMGYDTKTEVCGHGFRAMACSALSESGQFSIEAIERQMSHQERDSVRAAYTHKAEFLTERRDMMGWWADFLDAQREGTYIEPLEFKRGESNVIPFRRTTAA</sequence>
<keyword evidence="3" id="KW-0238">DNA-binding</keyword>
<dbReference type="Proteomes" id="UP000002010">
    <property type="component" value="Chromosome"/>
</dbReference>
<reference evidence="6 7" key="1">
    <citation type="journal article" date="2009" name="PLoS Genet.">
        <title>The complete genome and proteome of Laribacter hongkongensis reveal potential mechanisms for adaptations to different temperatures and habitats.</title>
        <authorList>
            <person name="Woo P.C."/>
            <person name="Lau S.K."/>
            <person name="Tse H."/>
            <person name="Teng J.L."/>
            <person name="Curreem S.O."/>
            <person name="Tsang A.K."/>
            <person name="Fan R.Y."/>
            <person name="Wong G.K."/>
            <person name="Huang Y."/>
            <person name="Loman N.J."/>
            <person name="Snyder L.A."/>
            <person name="Cai J.J."/>
            <person name="Huang J.D."/>
            <person name="Mak W."/>
            <person name="Pallen M.J."/>
            <person name="Lok S."/>
            <person name="Yuen K.Y."/>
        </authorList>
    </citation>
    <scope>NUCLEOTIDE SEQUENCE [LARGE SCALE GENOMIC DNA]</scope>
    <source>
        <strain evidence="6 7">HLHK9</strain>
    </source>
</reference>
<dbReference type="PANTHER" id="PTHR30629">
    <property type="entry name" value="PROPHAGE INTEGRASE"/>
    <property type="match status" value="1"/>
</dbReference>
<dbReference type="AlphaFoldDB" id="C1D8D2"/>
<dbReference type="Gene3D" id="1.10.150.130">
    <property type="match status" value="1"/>
</dbReference>
<dbReference type="eggNOG" id="COG0582">
    <property type="taxonomic scope" value="Bacteria"/>
</dbReference>
<gene>
    <name evidence="6" type="ordered locus">LHK_01737</name>
</gene>
<evidence type="ECO:0000313" key="6">
    <source>
        <dbReference type="EMBL" id="ACO74722.1"/>
    </source>
</evidence>
<dbReference type="InterPro" id="IPR025166">
    <property type="entry name" value="Integrase_DNA_bind_dom"/>
</dbReference>
<dbReference type="InterPro" id="IPR053876">
    <property type="entry name" value="Phage_int_M"/>
</dbReference>
<dbReference type="InterPro" id="IPR011010">
    <property type="entry name" value="DNA_brk_join_enz"/>
</dbReference>
<keyword evidence="4" id="KW-0233">DNA recombination</keyword>
<dbReference type="PROSITE" id="PS51898">
    <property type="entry name" value="TYR_RECOMBINASE"/>
    <property type="match status" value="1"/>
</dbReference>
<dbReference type="Pfam" id="PF00589">
    <property type="entry name" value="Phage_integrase"/>
    <property type="match status" value="1"/>
</dbReference>
<dbReference type="InterPro" id="IPR013762">
    <property type="entry name" value="Integrase-like_cat_sf"/>
</dbReference>
<keyword evidence="2" id="KW-0229">DNA integration</keyword>
<dbReference type="InterPro" id="IPR038488">
    <property type="entry name" value="Integrase_DNA-bd_sf"/>
</dbReference>
<dbReference type="CDD" id="cd00801">
    <property type="entry name" value="INT_P4_C"/>
    <property type="match status" value="1"/>
</dbReference>
<proteinExistence type="inferred from homology"/>
<dbReference type="EMBL" id="CP001154">
    <property type="protein sequence ID" value="ACO74722.1"/>
    <property type="molecule type" value="Genomic_DNA"/>
</dbReference>
<feature type="domain" description="Tyr recombinase" evidence="5">
    <location>
        <begin position="222"/>
        <end position="415"/>
    </location>
</feature>
<evidence type="ECO:0000259" key="5">
    <source>
        <dbReference type="PROSITE" id="PS51898"/>
    </source>
</evidence>
<dbReference type="GO" id="GO:0015074">
    <property type="term" value="P:DNA integration"/>
    <property type="evidence" value="ECO:0007669"/>
    <property type="project" value="UniProtKB-KW"/>
</dbReference>
<evidence type="ECO:0000256" key="2">
    <source>
        <dbReference type="ARBA" id="ARBA00022908"/>
    </source>
</evidence>
<evidence type="ECO:0000256" key="1">
    <source>
        <dbReference type="ARBA" id="ARBA00008857"/>
    </source>
</evidence>
<dbReference type="RefSeq" id="WP_012697208.1">
    <property type="nucleotide sequence ID" value="NC_012559.1"/>
</dbReference>
<dbReference type="InterPro" id="IPR050808">
    <property type="entry name" value="Phage_Integrase"/>
</dbReference>
<dbReference type="KEGG" id="lhk:LHK_01737"/>
<evidence type="ECO:0000256" key="3">
    <source>
        <dbReference type="ARBA" id="ARBA00023125"/>
    </source>
</evidence>
<dbReference type="SUPFAM" id="SSF56349">
    <property type="entry name" value="DNA breaking-rejoining enzymes"/>
    <property type="match status" value="1"/>
</dbReference>
<dbReference type="STRING" id="557598.LHK_01737"/>
<dbReference type="Gene3D" id="1.10.443.10">
    <property type="entry name" value="Intergrase catalytic core"/>
    <property type="match status" value="1"/>
</dbReference>
<dbReference type="Pfam" id="PF13356">
    <property type="entry name" value="Arm-DNA-bind_3"/>
    <property type="match status" value="1"/>
</dbReference>
<name>C1D8D2_LARHH</name>
<dbReference type="InterPro" id="IPR010998">
    <property type="entry name" value="Integrase_recombinase_N"/>
</dbReference>
<dbReference type="HOGENOM" id="CLU_027562_0_1_4"/>
<dbReference type="InterPro" id="IPR002104">
    <property type="entry name" value="Integrase_catalytic"/>
</dbReference>
<accession>C1D8D2</accession>
<dbReference type="GO" id="GO:0003677">
    <property type="term" value="F:DNA binding"/>
    <property type="evidence" value="ECO:0007669"/>
    <property type="project" value="UniProtKB-KW"/>
</dbReference>
<dbReference type="Gene3D" id="3.30.160.390">
    <property type="entry name" value="Integrase, DNA-binding domain"/>
    <property type="match status" value="1"/>
</dbReference>